<dbReference type="InterPro" id="IPR002563">
    <property type="entry name" value="Flavin_Rdtase-like_dom"/>
</dbReference>
<dbReference type="RefSeq" id="WP_114430987.1">
    <property type="nucleotide sequence ID" value="NZ_QPJM01000009.1"/>
</dbReference>
<dbReference type="SMART" id="SM00903">
    <property type="entry name" value="Flavin_Reduct"/>
    <property type="match status" value="1"/>
</dbReference>
<name>A0A368YQV6_9HYPH</name>
<dbReference type="Proteomes" id="UP000253324">
    <property type="component" value="Unassembled WGS sequence"/>
</dbReference>
<comment type="similarity">
    <text evidence="1">Belongs to the non-flavoprotein flavin reductase family.</text>
</comment>
<dbReference type="Gene3D" id="2.30.110.10">
    <property type="entry name" value="Electron Transport, Fmn-binding Protein, Chain A"/>
    <property type="match status" value="1"/>
</dbReference>
<keyword evidence="2" id="KW-0560">Oxidoreductase</keyword>
<comment type="caution">
    <text evidence="4">The sequence shown here is derived from an EMBL/GenBank/DDBJ whole genome shotgun (WGS) entry which is preliminary data.</text>
</comment>
<dbReference type="SUPFAM" id="SSF50475">
    <property type="entry name" value="FMN-binding split barrel"/>
    <property type="match status" value="1"/>
</dbReference>
<keyword evidence="5" id="KW-1185">Reference proteome</keyword>
<gene>
    <name evidence="4" type="ORF">C7476_109140</name>
</gene>
<evidence type="ECO:0000313" key="5">
    <source>
        <dbReference type="Proteomes" id="UP000253324"/>
    </source>
</evidence>
<evidence type="ECO:0000256" key="1">
    <source>
        <dbReference type="ARBA" id="ARBA00008898"/>
    </source>
</evidence>
<protein>
    <submittedName>
        <fullName evidence="4">Flavin reductase (DIM6/NTAB) family NADH-FMN oxidoreductase RutF</fullName>
    </submittedName>
</protein>
<evidence type="ECO:0000313" key="4">
    <source>
        <dbReference type="EMBL" id="RCW81958.1"/>
    </source>
</evidence>
<dbReference type="InterPro" id="IPR012349">
    <property type="entry name" value="Split_barrel_FMN-bd"/>
</dbReference>
<dbReference type="GO" id="GO:0042602">
    <property type="term" value="F:riboflavin reductase (NADPH) activity"/>
    <property type="evidence" value="ECO:0007669"/>
    <property type="project" value="TreeGrafter"/>
</dbReference>
<sequence length="200" mass="21887">MFIKSPTILPMLGTENTPAVPHWDLDSGSESITFRTAMRRFIGGVTVITTRHENRPWGMTVSAFAPACMDPPTLIVCVNRNTITAANITADARFAVNVLSQEQVNISQHCSRAGSDKFIEDFEIPKDELPDRIKMPVLRDSLVTFDCKVNCEFLVKSHLVLIASVDSILAPAAKLPLLYGDGQYMHGVSVDQVLSEGALA</sequence>
<dbReference type="PANTHER" id="PTHR30466:SF11">
    <property type="entry name" value="FLAVIN-DEPENDENT MONOOXYGENASE, REDUCTASE SUBUNIT HSAB"/>
    <property type="match status" value="1"/>
</dbReference>
<proteinExistence type="inferred from homology"/>
<dbReference type="InterPro" id="IPR050268">
    <property type="entry name" value="NADH-dep_flavin_reductase"/>
</dbReference>
<feature type="domain" description="Flavin reductase like" evidence="3">
    <location>
        <begin position="38"/>
        <end position="186"/>
    </location>
</feature>
<dbReference type="GO" id="GO:0010181">
    <property type="term" value="F:FMN binding"/>
    <property type="evidence" value="ECO:0007669"/>
    <property type="project" value="InterPro"/>
</dbReference>
<evidence type="ECO:0000259" key="3">
    <source>
        <dbReference type="SMART" id="SM00903"/>
    </source>
</evidence>
<dbReference type="OrthoDB" id="9792858at2"/>
<dbReference type="AlphaFoldDB" id="A0A368YQV6"/>
<reference evidence="4 5" key="1">
    <citation type="submission" date="2018-07" db="EMBL/GenBank/DDBJ databases">
        <title>Genomic Encyclopedia of Type Strains, Phase III (KMG-III): the genomes of soil and plant-associated and newly described type strains.</title>
        <authorList>
            <person name="Whitman W."/>
        </authorList>
    </citation>
    <scope>NUCLEOTIDE SEQUENCE [LARGE SCALE GENOMIC DNA]</scope>
    <source>
        <strain evidence="4 5">31-25a</strain>
    </source>
</reference>
<dbReference type="PANTHER" id="PTHR30466">
    <property type="entry name" value="FLAVIN REDUCTASE"/>
    <property type="match status" value="1"/>
</dbReference>
<organism evidence="4 5">
    <name type="scientific">Phyllobacterium bourgognense</name>
    <dbReference type="NCBI Taxonomy" id="314236"/>
    <lineage>
        <taxon>Bacteria</taxon>
        <taxon>Pseudomonadati</taxon>
        <taxon>Pseudomonadota</taxon>
        <taxon>Alphaproteobacteria</taxon>
        <taxon>Hyphomicrobiales</taxon>
        <taxon>Phyllobacteriaceae</taxon>
        <taxon>Phyllobacterium</taxon>
    </lineage>
</organism>
<evidence type="ECO:0000256" key="2">
    <source>
        <dbReference type="ARBA" id="ARBA00023002"/>
    </source>
</evidence>
<accession>A0A368YQV6</accession>
<dbReference type="EMBL" id="QPJM01000009">
    <property type="protein sequence ID" value="RCW81958.1"/>
    <property type="molecule type" value="Genomic_DNA"/>
</dbReference>
<dbReference type="Pfam" id="PF01613">
    <property type="entry name" value="Flavin_Reduct"/>
    <property type="match status" value="1"/>
</dbReference>